<feature type="non-terminal residue" evidence="2">
    <location>
        <position position="1"/>
    </location>
</feature>
<reference evidence="2 3" key="1">
    <citation type="submission" date="2024-05" db="EMBL/GenBank/DDBJ databases">
        <title>Genome sequencing and assembly of Indian major carp, Cirrhinus mrigala (Hamilton, 1822).</title>
        <authorList>
            <person name="Mohindra V."/>
            <person name="Chowdhury L.M."/>
            <person name="Lal K."/>
            <person name="Jena J.K."/>
        </authorList>
    </citation>
    <scope>NUCLEOTIDE SEQUENCE [LARGE SCALE GENOMIC DNA]</scope>
    <source>
        <strain evidence="2">CM1030</strain>
        <tissue evidence="2">Blood</tissue>
    </source>
</reference>
<accession>A0ABD0NMR7</accession>
<evidence type="ECO:0000313" key="3">
    <source>
        <dbReference type="Proteomes" id="UP001529510"/>
    </source>
</evidence>
<evidence type="ECO:0000256" key="1">
    <source>
        <dbReference type="SAM" id="MobiDB-lite"/>
    </source>
</evidence>
<dbReference type="Proteomes" id="UP001529510">
    <property type="component" value="Unassembled WGS sequence"/>
</dbReference>
<dbReference type="AlphaFoldDB" id="A0ABD0NMR7"/>
<sequence length="144" mass="15458">DHKEAEPEIARQSENHQRGKKDDASSFKKGRNDPAAQSDPDGPRAEREAGIALRTERKPGDGANPILMTRTAGGEEKTEKIAKSRSDNANGESEPEEGEITESDGEKELSSVSSLSSSSSSSPASPVHPENDSPETEMETQIQE</sequence>
<feature type="compositionally biased region" description="Low complexity" evidence="1">
    <location>
        <begin position="110"/>
        <end position="127"/>
    </location>
</feature>
<name>A0ABD0NMR7_CIRMR</name>
<evidence type="ECO:0000313" key="2">
    <source>
        <dbReference type="EMBL" id="KAL0163235.1"/>
    </source>
</evidence>
<dbReference type="EMBL" id="JAMKFB020000021">
    <property type="protein sequence ID" value="KAL0163235.1"/>
    <property type="molecule type" value="Genomic_DNA"/>
</dbReference>
<organism evidence="2 3">
    <name type="scientific">Cirrhinus mrigala</name>
    <name type="common">Mrigala</name>
    <dbReference type="NCBI Taxonomy" id="683832"/>
    <lineage>
        <taxon>Eukaryota</taxon>
        <taxon>Metazoa</taxon>
        <taxon>Chordata</taxon>
        <taxon>Craniata</taxon>
        <taxon>Vertebrata</taxon>
        <taxon>Euteleostomi</taxon>
        <taxon>Actinopterygii</taxon>
        <taxon>Neopterygii</taxon>
        <taxon>Teleostei</taxon>
        <taxon>Ostariophysi</taxon>
        <taxon>Cypriniformes</taxon>
        <taxon>Cyprinidae</taxon>
        <taxon>Labeoninae</taxon>
        <taxon>Labeonini</taxon>
        <taxon>Cirrhinus</taxon>
    </lineage>
</organism>
<proteinExistence type="predicted"/>
<protein>
    <submittedName>
        <fullName evidence="2">Uncharacterized protein</fullName>
    </submittedName>
</protein>
<feature type="non-terminal residue" evidence="2">
    <location>
        <position position="144"/>
    </location>
</feature>
<keyword evidence="3" id="KW-1185">Reference proteome</keyword>
<feature type="compositionally biased region" description="Acidic residues" evidence="1">
    <location>
        <begin position="93"/>
        <end position="103"/>
    </location>
</feature>
<feature type="region of interest" description="Disordered" evidence="1">
    <location>
        <begin position="1"/>
        <end position="144"/>
    </location>
</feature>
<feature type="compositionally biased region" description="Basic and acidic residues" evidence="1">
    <location>
        <begin position="41"/>
        <end position="60"/>
    </location>
</feature>
<feature type="compositionally biased region" description="Basic and acidic residues" evidence="1">
    <location>
        <begin position="1"/>
        <end position="32"/>
    </location>
</feature>
<comment type="caution">
    <text evidence="2">The sequence shown here is derived from an EMBL/GenBank/DDBJ whole genome shotgun (WGS) entry which is preliminary data.</text>
</comment>
<feature type="compositionally biased region" description="Basic and acidic residues" evidence="1">
    <location>
        <begin position="73"/>
        <end position="86"/>
    </location>
</feature>
<gene>
    <name evidence="2" type="ORF">M9458_042631</name>
</gene>